<reference evidence="1 2" key="1">
    <citation type="journal article" date="2017" name="BMC Genomics">
        <title>Three novel Pseudomonas phages isolated from composting provide insights into the evolution and diversity of tailed phages.</title>
        <authorList>
            <person name="Amgarten D."/>
            <person name="Martins L.F."/>
            <person name="Lombardi K.C."/>
            <person name="Antunes L.P."/>
            <person name="de Souza A.P.S."/>
            <person name="Nicastro G.G."/>
            <person name="Kitajima E.W."/>
            <person name="Quaggio R.B."/>
            <person name="Upton C."/>
            <person name="Setubal J.C."/>
            <person name="da Silva A.M."/>
        </authorList>
    </citation>
    <scope>NUCLEOTIDE SEQUENCE [LARGE SCALE GENOMIC DNA]</scope>
</reference>
<evidence type="ECO:0000313" key="2">
    <source>
        <dbReference type="Proteomes" id="UP000222072"/>
    </source>
</evidence>
<evidence type="ECO:0000313" key="1">
    <source>
        <dbReference type="EMBL" id="AMD43429.1"/>
    </source>
</evidence>
<keyword evidence="2" id="KW-1185">Reference proteome</keyword>
<dbReference type="EMBL" id="KU356690">
    <property type="protein sequence ID" value="AMD43429.1"/>
    <property type="molecule type" value="Genomic_DNA"/>
</dbReference>
<name>A0A1L2C948_9CAUD</name>
<dbReference type="Proteomes" id="UP000222072">
    <property type="component" value="Segment"/>
</dbReference>
<protein>
    <submittedName>
        <fullName evidence="1">Uncharacterized protein</fullName>
    </submittedName>
</protein>
<accession>A0A1L2C948</accession>
<proteinExistence type="predicted"/>
<gene>
    <name evidence="1" type="ORF">ZC03_052</name>
</gene>
<sequence length="61" mass="7004">MKSSTEIRVTLELTAAEAAWLHEVMQNPLTEGGDPNLEDPYDRMMREAFYEATEIEGRDED</sequence>
<organism evidence="1 2">
    <name type="scientific">Pseudomonas phage ZC03</name>
    <dbReference type="NCBI Taxonomy" id="1622115"/>
    <lineage>
        <taxon>Viruses</taxon>
        <taxon>Duplodnaviria</taxon>
        <taxon>Heunggongvirae</taxon>
        <taxon>Uroviricota</taxon>
        <taxon>Caudoviricetes</taxon>
        <taxon>Schitoviridae</taxon>
        <taxon>Zicotriavirus</taxon>
        <taxon>Zicotriavirus ZC03</taxon>
    </lineage>
</organism>